<dbReference type="AlphaFoldDB" id="A0A0A9BRL2"/>
<dbReference type="EMBL" id="GBRH01231839">
    <property type="protein sequence ID" value="JAD66056.1"/>
    <property type="molecule type" value="Transcribed_RNA"/>
</dbReference>
<proteinExistence type="predicted"/>
<reference evidence="1" key="2">
    <citation type="journal article" date="2015" name="Data Brief">
        <title>Shoot transcriptome of the giant reed, Arundo donax.</title>
        <authorList>
            <person name="Barrero R.A."/>
            <person name="Guerrero F.D."/>
            <person name="Moolhuijzen P."/>
            <person name="Goolsby J.A."/>
            <person name="Tidwell J."/>
            <person name="Bellgard S.E."/>
            <person name="Bellgard M.I."/>
        </authorList>
    </citation>
    <scope>NUCLEOTIDE SEQUENCE</scope>
    <source>
        <tissue evidence="1">Shoot tissue taken approximately 20 cm above the soil surface</tissue>
    </source>
</reference>
<name>A0A0A9BRL2_ARUDO</name>
<accession>A0A0A9BRL2</accession>
<evidence type="ECO:0000313" key="1">
    <source>
        <dbReference type="EMBL" id="JAD66056.1"/>
    </source>
</evidence>
<reference evidence="1" key="1">
    <citation type="submission" date="2014-09" db="EMBL/GenBank/DDBJ databases">
        <authorList>
            <person name="Magalhaes I.L.F."/>
            <person name="Oliveira U."/>
            <person name="Santos F.R."/>
            <person name="Vidigal T.H.D.A."/>
            <person name="Brescovit A.D."/>
            <person name="Santos A.J."/>
        </authorList>
    </citation>
    <scope>NUCLEOTIDE SEQUENCE</scope>
    <source>
        <tissue evidence="1">Shoot tissue taken approximately 20 cm above the soil surface</tissue>
    </source>
</reference>
<sequence>MHILVYLKSPQGQPIVISN</sequence>
<protein>
    <submittedName>
        <fullName evidence="1">Uncharacterized protein</fullName>
    </submittedName>
</protein>
<organism evidence="1">
    <name type="scientific">Arundo donax</name>
    <name type="common">Giant reed</name>
    <name type="synonym">Donax arundinaceus</name>
    <dbReference type="NCBI Taxonomy" id="35708"/>
    <lineage>
        <taxon>Eukaryota</taxon>
        <taxon>Viridiplantae</taxon>
        <taxon>Streptophyta</taxon>
        <taxon>Embryophyta</taxon>
        <taxon>Tracheophyta</taxon>
        <taxon>Spermatophyta</taxon>
        <taxon>Magnoliopsida</taxon>
        <taxon>Liliopsida</taxon>
        <taxon>Poales</taxon>
        <taxon>Poaceae</taxon>
        <taxon>PACMAD clade</taxon>
        <taxon>Arundinoideae</taxon>
        <taxon>Arundineae</taxon>
        <taxon>Arundo</taxon>
    </lineage>
</organism>